<evidence type="ECO:0000313" key="3">
    <source>
        <dbReference type="EMBL" id="MEE6147391.1"/>
    </source>
</evidence>
<evidence type="ECO:0000313" key="4">
    <source>
        <dbReference type="Proteomes" id="UP001332931"/>
    </source>
</evidence>
<feature type="region of interest" description="Disordered" evidence="1">
    <location>
        <begin position="283"/>
        <end position="323"/>
    </location>
</feature>
<proteinExistence type="predicted"/>
<comment type="caution">
    <text evidence="3">The sequence shown here is derived from an EMBL/GenBank/DDBJ whole genome shotgun (WGS) entry which is preliminary data.</text>
</comment>
<protein>
    <recommendedName>
        <fullName evidence="5">Peptidase C39-like domain-containing protein</fullName>
    </recommendedName>
</protein>
<feature type="region of interest" description="Disordered" evidence="1">
    <location>
        <begin position="1"/>
        <end position="79"/>
    </location>
</feature>
<evidence type="ECO:0000256" key="1">
    <source>
        <dbReference type="SAM" id="MobiDB-lite"/>
    </source>
</evidence>
<feature type="compositionally biased region" description="Low complexity" evidence="1">
    <location>
        <begin position="486"/>
        <end position="534"/>
    </location>
</feature>
<dbReference type="EMBL" id="JAZGJQ010000004">
    <property type="protein sequence ID" value="MEE6147391.1"/>
    <property type="molecule type" value="Genomic_DNA"/>
</dbReference>
<organism evidence="3 4">
    <name type="scientific">Olsenella absiana</name>
    <dbReference type="NCBI Taxonomy" id="3115222"/>
    <lineage>
        <taxon>Bacteria</taxon>
        <taxon>Bacillati</taxon>
        <taxon>Actinomycetota</taxon>
        <taxon>Coriobacteriia</taxon>
        <taxon>Coriobacteriales</taxon>
        <taxon>Atopobiaceae</taxon>
        <taxon>Olsenella</taxon>
    </lineage>
</organism>
<keyword evidence="2" id="KW-0812">Transmembrane</keyword>
<name>A0ABU7R9X7_9ACTN</name>
<feature type="compositionally biased region" description="Low complexity" evidence="1">
    <location>
        <begin position="17"/>
        <end position="29"/>
    </location>
</feature>
<evidence type="ECO:0008006" key="5">
    <source>
        <dbReference type="Google" id="ProtNLM"/>
    </source>
</evidence>
<feature type="compositionally biased region" description="Low complexity" evidence="1">
    <location>
        <begin position="432"/>
        <end position="476"/>
    </location>
</feature>
<keyword evidence="4" id="KW-1185">Reference proteome</keyword>
<dbReference type="Proteomes" id="UP001332931">
    <property type="component" value="Unassembled WGS sequence"/>
</dbReference>
<keyword evidence="2" id="KW-1133">Transmembrane helix</keyword>
<evidence type="ECO:0000256" key="2">
    <source>
        <dbReference type="SAM" id="Phobius"/>
    </source>
</evidence>
<keyword evidence="2" id="KW-0472">Membrane</keyword>
<accession>A0ABU7R9X7</accession>
<gene>
    <name evidence="3" type="ORF">VXJ25_05220</name>
</gene>
<reference evidence="3 4" key="1">
    <citation type="submission" date="2024-01" db="EMBL/GenBank/DDBJ databases">
        <title>Description of Olsenella sp. nov., isolated from pig feces.</title>
        <authorList>
            <person name="Chang Y.-H."/>
        </authorList>
    </citation>
    <scope>NUCLEOTIDE SEQUENCE [LARGE SCALE GENOMIC DNA]</scope>
    <source>
        <strain evidence="3 4">YH-ols2223</strain>
    </source>
</reference>
<feature type="transmembrane region" description="Helical" evidence="2">
    <location>
        <begin position="100"/>
        <end position="120"/>
    </location>
</feature>
<feature type="region of interest" description="Disordered" evidence="1">
    <location>
        <begin position="431"/>
        <end position="544"/>
    </location>
</feature>
<sequence>MQYSNDGRTSGRDASRRTSPTRGGTPRGSARGSYRGPSGRSDARRGAPRSGTRAVQHEPGGARRRRSNLTGPDTGYTLHSHRVSFSRRGSFAERLATTDWRVFVALAAIVLVIIVFAVGISSCVRGSTPARSSEGADDSADITSTAAMSDQDGRVAAGVSNSIISQFSTELDRDEQLAQIAKRANEYTDERLLQLALNEPEAIGFVANYLDADKSSSAYTDSVTKGSVPKLFDWDERWGYVTYGDGPIAVTGSGPTTLSMAYMGLTGLNNMTAANFASLDSSSQTSANSTSKANSSNSSSNPSSSKDSDSSTTSSDSSTTSTGDSALDAMIKMATGAGLTASQLSVSSSNLTGYLSESSVIAVHLKANSLTADEHWALAVGVDSDGSVILFDPTSSSISSRTWAAGTIANYSSSFMLLSVTDESLASLQSKAGSSGTSASGTSTSGTSASGTSTSGANGSATSGSSSTSGTNASGTGSSGTGSSGSGSSTSGTSGSASGTGSSSGSGSNSGSSGTSSGSGSGSSSSGSTSSGSGNYVGLTKSGN</sequence>